<dbReference type="Pfam" id="PF00378">
    <property type="entry name" value="ECH_1"/>
    <property type="match status" value="1"/>
</dbReference>
<dbReference type="GO" id="GO:0006635">
    <property type="term" value="P:fatty acid beta-oxidation"/>
    <property type="evidence" value="ECO:0007669"/>
    <property type="project" value="TreeGrafter"/>
</dbReference>
<gene>
    <name evidence="4" type="ORF">SAMN04488692_10262</name>
</gene>
<dbReference type="PANTHER" id="PTHR11941:SF54">
    <property type="entry name" value="ENOYL-COA HYDRATASE, MITOCHONDRIAL"/>
    <property type="match status" value="1"/>
</dbReference>
<dbReference type="PROSITE" id="PS00166">
    <property type="entry name" value="ENOYL_COA_HYDRATASE"/>
    <property type="match status" value="1"/>
</dbReference>
<dbReference type="AlphaFoldDB" id="A0A1G9HY93"/>
<keyword evidence="2" id="KW-0456">Lyase</keyword>
<dbReference type="EMBL" id="FNGO01000002">
    <property type="protein sequence ID" value="SDL17785.1"/>
    <property type="molecule type" value="Genomic_DNA"/>
</dbReference>
<name>A0A1G9HY93_9FIRM</name>
<evidence type="ECO:0000256" key="1">
    <source>
        <dbReference type="ARBA" id="ARBA00005254"/>
    </source>
</evidence>
<evidence type="ECO:0000313" key="4">
    <source>
        <dbReference type="EMBL" id="SDL17785.1"/>
    </source>
</evidence>
<dbReference type="Proteomes" id="UP000199476">
    <property type="component" value="Unassembled WGS sequence"/>
</dbReference>
<organism evidence="4 5">
    <name type="scientific">Halarsenatibacter silvermanii</name>
    <dbReference type="NCBI Taxonomy" id="321763"/>
    <lineage>
        <taxon>Bacteria</taxon>
        <taxon>Bacillati</taxon>
        <taxon>Bacillota</taxon>
        <taxon>Clostridia</taxon>
        <taxon>Halanaerobiales</taxon>
        <taxon>Halarsenatibacteraceae</taxon>
        <taxon>Halarsenatibacter</taxon>
    </lineage>
</organism>
<dbReference type="SUPFAM" id="SSF52096">
    <property type="entry name" value="ClpP/crotonase"/>
    <property type="match status" value="1"/>
</dbReference>
<comment type="similarity">
    <text evidence="1 3">Belongs to the enoyl-CoA hydratase/isomerase family.</text>
</comment>
<dbReference type="GO" id="GO:0016829">
    <property type="term" value="F:lyase activity"/>
    <property type="evidence" value="ECO:0007669"/>
    <property type="project" value="UniProtKB-KW"/>
</dbReference>
<evidence type="ECO:0000256" key="3">
    <source>
        <dbReference type="RuleBase" id="RU003707"/>
    </source>
</evidence>
<dbReference type="InterPro" id="IPR029045">
    <property type="entry name" value="ClpP/crotonase-like_dom_sf"/>
</dbReference>
<dbReference type="OrthoDB" id="9775794at2"/>
<evidence type="ECO:0000313" key="5">
    <source>
        <dbReference type="Proteomes" id="UP000199476"/>
    </source>
</evidence>
<dbReference type="InterPro" id="IPR001753">
    <property type="entry name" value="Enoyl-CoA_hydra/iso"/>
</dbReference>
<dbReference type="STRING" id="321763.SAMN04488692_10262"/>
<accession>A0A1G9HY93</accession>
<protein>
    <submittedName>
        <fullName evidence="4">Enoyl-CoA hydratase</fullName>
    </submittedName>
</protein>
<evidence type="ECO:0000256" key="2">
    <source>
        <dbReference type="ARBA" id="ARBA00023239"/>
    </source>
</evidence>
<dbReference type="Gene3D" id="3.90.226.10">
    <property type="entry name" value="2-enoyl-CoA Hydratase, Chain A, domain 1"/>
    <property type="match status" value="1"/>
</dbReference>
<dbReference type="CDD" id="cd06558">
    <property type="entry name" value="crotonase-like"/>
    <property type="match status" value="1"/>
</dbReference>
<dbReference type="InterPro" id="IPR018376">
    <property type="entry name" value="Enoyl-CoA_hyd/isom_CS"/>
</dbReference>
<keyword evidence="5" id="KW-1185">Reference proteome</keyword>
<proteinExistence type="inferred from homology"/>
<dbReference type="FunFam" id="3.90.226.10:FF:000009">
    <property type="entry name" value="Carnitinyl-CoA dehydratase"/>
    <property type="match status" value="1"/>
</dbReference>
<dbReference type="RefSeq" id="WP_089757896.1">
    <property type="nucleotide sequence ID" value="NZ_FNGO01000002.1"/>
</dbReference>
<dbReference type="PANTHER" id="PTHR11941">
    <property type="entry name" value="ENOYL-COA HYDRATASE-RELATED"/>
    <property type="match status" value="1"/>
</dbReference>
<reference evidence="4 5" key="1">
    <citation type="submission" date="2016-10" db="EMBL/GenBank/DDBJ databases">
        <authorList>
            <person name="de Groot N.N."/>
        </authorList>
    </citation>
    <scope>NUCLEOTIDE SEQUENCE [LARGE SCALE GENOMIC DNA]</scope>
    <source>
        <strain evidence="4 5">SLAS-1</strain>
    </source>
</reference>
<sequence>MNYQYISLEKDDCLSLITLNRPEVMNAYHKEMLLELQRALEEIRKEDEIRIIILTGMGSKSFSVGADLDWLEDLTPRRARELSRLGQSICSDIEQSSKIVLAAINGYALGGGLELALACDLRLASSRARFGQPEVKLGLVPGFDGTQRLPRMVGMGLAKELMFTGKIIDASEAYEVGLINRLVTPRDLLRSSRKLGRQIANHVPEAVGLIKSAINHGIREGHLSGSSYETEAFGTCFAREDYPENIRDSKGFIDENI</sequence>